<evidence type="ECO:0000313" key="1">
    <source>
        <dbReference type="EMBL" id="OMI39183.1"/>
    </source>
</evidence>
<sequence length="149" mass="14963">MVTGVVVGVPAVGASAQAVGGGGVRGEGEQARGVEVRVRNGTGCRLTRSDYGLSSGQFVARPPVTLAKGQDGVFKAQAREGSYKGVAGFVEYTAGSCDASWRNGHTARLVFGAAANGMNSYTSDGGGAFGTRLSGGGGSQAVMTWIVSR</sequence>
<organism evidence="1 2">
    <name type="scientific">Streptomyces sparsogenes DSM 40356</name>
    <dbReference type="NCBI Taxonomy" id="1331668"/>
    <lineage>
        <taxon>Bacteria</taxon>
        <taxon>Bacillati</taxon>
        <taxon>Actinomycetota</taxon>
        <taxon>Actinomycetes</taxon>
        <taxon>Kitasatosporales</taxon>
        <taxon>Streptomycetaceae</taxon>
        <taxon>Streptomyces</taxon>
    </lineage>
</organism>
<keyword evidence="2" id="KW-1185">Reference proteome</keyword>
<dbReference type="EMBL" id="ASQP01000178">
    <property type="protein sequence ID" value="OMI39183.1"/>
    <property type="molecule type" value="Genomic_DNA"/>
</dbReference>
<proteinExistence type="predicted"/>
<dbReference type="AlphaFoldDB" id="A0A1R1SLQ9"/>
<accession>A0A1R1SLQ9</accession>
<protein>
    <submittedName>
        <fullName evidence="1">Uncharacterized protein</fullName>
    </submittedName>
</protein>
<dbReference type="Proteomes" id="UP000186168">
    <property type="component" value="Unassembled WGS sequence"/>
</dbReference>
<gene>
    <name evidence="1" type="ORF">SPAR_12235</name>
</gene>
<comment type="caution">
    <text evidence="1">The sequence shown here is derived from an EMBL/GenBank/DDBJ whole genome shotgun (WGS) entry which is preliminary data.</text>
</comment>
<dbReference type="Gene3D" id="2.60.270.50">
    <property type="match status" value="1"/>
</dbReference>
<evidence type="ECO:0000313" key="2">
    <source>
        <dbReference type="Proteomes" id="UP000186168"/>
    </source>
</evidence>
<reference evidence="1 2" key="1">
    <citation type="submission" date="2013-05" db="EMBL/GenBank/DDBJ databases">
        <title>Genome sequence of Streptomyces sparsogenes DSM 40356.</title>
        <authorList>
            <person name="Coyne S."/>
            <person name="Seebeck F.P."/>
        </authorList>
    </citation>
    <scope>NUCLEOTIDE SEQUENCE [LARGE SCALE GENOMIC DNA]</scope>
    <source>
        <strain evidence="1 2">DSM 40356</strain>
    </source>
</reference>
<name>A0A1R1SLQ9_9ACTN</name>
<dbReference type="STRING" id="67365.GCA_001704635_06572"/>